<gene>
    <name evidence="1" type="ORF">FIBRA_09029</name>
</gene>
<organism evidence="1 2">
    <name type="scientific">Fibroporia radiculosa</name>
    <dbReference type="NCBI Taxonomy" id="599839"/>
    <lineage>
        <taxon>Eukaryota</taxon>
        <taxon>Fungi</taxon>
        <taxon>Dikarya</taxon>
        <taxon>Basidiomycota</taxon>
        <taxon>Agaricomycotina</taxon>
        <taxon>Agaricomycetes</taxon>
        <taxon>Polyporales</taxon>
        <taxon>Fibroporiaceae</taxon>
        <taxon>Fibroporia</taxon>
    </lineage>
</organism>
<sequence length="53" mass="5953">METLPMDVAIACSPEDIHSVTDRDELEDIATVGAEQNVRWSYWDVSIAERTVS</sequence>
<keyword evidence="2" id="KW-1185">Reference proteome</keyword>
<proteinExistence type="predicted"/>
<dbReference type="AlphaFoldDB" id="J4GXT6"/>
<dbReference type="GeneID" id="24101635"/>
<evidence type="ECO:0000313" key="1">
    <source>
        <dbReference type="EMBL" id="CCM06735.1"/>
    </source>
</evidence>
<reference evidence="1 2" key="1">
    <citation type="journal article" date="2012" name="Appl. Environ. Microbiol.">
        <title>Short-read sequencing for genomic analysis of the brown rot fungus Fibroporia radiculosa.</title>
        <authorList>
            <person name="Tang J.D."/>
            <person name="Perkins A.D."/>
            <person name="Sonstegard T.S."/>
            <person name="Schroeder S.G."/>
            <person name="Burgess S.C."/>
            <person name="Diehl S.V."/>
        </authorList>
    </citation>
    <scope>NUCLEOTIDE SEQUENCE [LARGE SCALE GENOMIC DNA]</scope>
    <source>
        <strain evidence="1 2">TFFH 294</strain>
    </source>
</reference>
<evidence type="ECO:0000313" key="2">
    <source>
        <dbReference type="Proteomes" id="UP000006352"/>
    </source>
</evidence>
<dbReference type="Proteomes" id="UP000006352">
    <property type="component" value="Unassembled WGS sequence"/>
</dbReference>
<dbReference type="EMBL" id="HE797475">
    <property type="protein sequence ID" value="CCM06735.1"/>
    <property type="molecule type" value="Genomic_DNA"/>
</dbReference>
<dbReference type="RefSeq" id="XP_012186018.1">
    <property type="nucleotide sequence ID" value="XM_012330628.1"/>
</dbReference>
<dbReference type="InParanoid" id="J4GXT6"/>
<accession>J4GXT6</accession>
<name>J4GXT6_9APHY</name>
<dbReference type="HOGENOM" id="CLU_3068668_0_0_1"/>
<protein>
    <submittedName>
        <fullName evidence="1">Uncharacterized protein</fullName>
    </submittedName>
</protein>